<name>A0A178IGU5_9BACT</name>
<dbReference type="CDD" id="cd06464">
    <property type="entry name" value="ACD_sHsps-like"/>
    <property type="match status" value="1"/>
</dbReference>
<accession>A0A178IGU5</accession>
<evidence type="ECO:0000313" key="5">
    <source>
        <dbReference type="EMBL" id="OAM89232.1"/>
    </source>
</evidence>
<feature type="domain" description="SHSP" evidence="4">
    <location>
        <begin position="20"/>
        <end position="131"/>
    </location>
</feature>
<organism evidence="5 6">
    <name type="scientific">Termitidicoccus mucosus</name>
    <dbReference type="NCBI Taxonomy" id="1184151"/>
    <lineage>
        <taxon>Bacteria</taxon>
        <taxon>Pseudomonadati</taxon>
        <taxon>Verrucomicrobiota</taxon>
        <taxon>Opitutia</taxon>
        <taxon>Opitutales</taxon>
        <taxon>Opitutaceae</taxon>
        <taxon>Termitidicoccus</taxon>
    </lineage>
</organism>
<dbReference type="RefSeq" id="WP_068770847.1">
    <property type="nucleotide sequence ID" value="NZ_CP109796.1"/>
</dbReference>
<dbReference type="AlphaFoldDB" id="A0A178IGU5"/>
<dbReference type="InterPro" id="IPR002068">
    <property type="entry name" value="A-crystallin/Hsp20_dom"/>
</dbReference>
<dbReference type="STRING" id="1184151.AW736_14220"/>
<reference evidence="5 6" key="1">
    <citation type="submission" date="2016-01" db="EMBL/GenBank/DDBJ databases">
        <title>High potential of lignocellulose degradation of a new Verrucomicrobia species.</title>
        <authorList>
            <person name="Wang Y."/>
            <person name="Shi Y."/>
            <person name="Qiu Z."/>
            <person name="Liu S."/>
            <person name="Yang H."/>
        </authorList>
    </citation>
    <scope>NUCLEOTIDE SEQUENCE [LARGE SCALE GENOMIC DNA]</scope>
    <source>
        <strain evidence="5 6">TSB47</strain>
    </source>
</reference>
<dbReference type="InterPro" id="IPR008978">
    <property type="entry name" value="HSP20-like_chaperone"/>
</dbReference>
<evidence type="ECO:0000256" key="2">
    <source>
        <dbReference type="RuleBase" id="RU003616"/>
    </source>
</evidence>
<dbReference type="Proteomes" id="UP000078486">
    <property type="component" value="Unassembled WGS sequence"/>
</dbReference>
<evidence type="ECO:0000313" key="6">
    <source>
        <dbReference type="Proteomes" id="UP000078486"/>
    </source>
</evidence>
<dbReference type="OrthoDB" id="193439at2"/>
<dbReference type="PROSITE" id="PS01031">
    <property type="entry name" value="SHSP"/>
    <property type="match status" value="1"/>
</dbReference>
<protein>
    <submittedName>
        <fullName evidence="5">Heat-shock protein Hsp20</fullName>
    </submittedName>
</protein>
<sequence>MHTMIHPLNTATASSRAHESSDKSFRSPHYDCTEQDDTMRLTVYVPGVDAAGVEITARGPDLTVIARKTRFVRDNWKALHLENAQRDYMLRLRIGHGYDHDGIAAELNRGILTIALPRRAPAPAIAPVLRHCFAA</sequence>
<feature type="region of interest" description="Disordered" evidence="3">
    <location>
        <begin position="1"/>
        <end position="31"/>
    </location>
</feature>
<gene>
    <name evidence="5" type="ORF">AW736_14220</name>
</gene>
<evidence type="ECO:0000256" key="3">
    <source>
        <dbReference type="SAM" id="MobiDB-lite"/>
    </source>
</evidence>
<dbReference type="Gene3D" id="2.60.40.790">
    <property type="match status" value="1"/>
</dbReference>
<dbReference type="Pfam" id="PF00011">
    <property type="entry name" value="HSP20"/>
    <property type="match status" value="1"/>
</dbReference>
<evidence type="ECO:0000259" key="4">
    <source>
        <dbReference type="PROSITE" id="PS01031"/>
    </source>
</evidence>
<proteinExistence type="inferred from homology"/>
<comment type="similarity">
    <text evidence="1 2">Belongs to the small heat shock protein (HSP20) family.</text>
</comment>
<comment type="caution">
    <text evidence="5">The sequence shown here is derived from an EMBL/GenBank/DDBJ whole genome shotgun (WGS) entry which is preliminary data.</text>
</comment>
<dbReference type="SUPFAM" id="SSF49764">
    <property type="entry name" value="HSP20-like chaperones"/>
    <property type="match status" value="1"/>
</dbReference>
<dbReference type="EMBL" id="LRRQ01000101">
    <property type="protein sequence ID" value="OAM89232.1"/>
    <property type="molecule type" value="Genomic_DNA"/>
</dbReference>
<evidence type="ECO:0000256" key="1">
    <source>
        <dbReference type="PROSITE-ProRule" id="PRU00285"/>
    </source>
</evidence>
<feature type="compositionally biased region" description="Basic and acidic residues" evidence="3">
    <location>
        <begin position="16"/>
        <end position="31"/>
    </location>
</feature>
<keyword evidence="6" id="KW-1185">Reference proteome</keyword>